<keyword evidence="8" id="KW-0315">Glutamine amidotransferase</keyword>
<reference evidence="17 18" key="1">
    <citation type="submission" date="2017-03" db="EMBL/GenBank/DDBJ databases">
        <title>Genome Survey of Euroglyphus maynei.</title>
        <authorList>
            <person name="Arlian L.G."/>
            <person name="Morgan M.S."/>
            <person name="Rider S.D."/>
        </authorList>
    </citation>
    <scope>NUCLEOTIDE SEQUENCE [LARGE SCALE GENOMIC DNA]</scope>
    <source>
        <strain evidence="17">Arlian Lab</strain>
        <tissue evidence="17">Whole body</tissue>
    </source>
</reference>
<keyword evidence="10" id="KW-0408">Iron</keyword>
<evidence type="ECO:0000256" key="11">
    <source>
        <dbReference type="ARBA" id="ARBA00023014"/>
    </source>
</evidence>
<sequence>MEHRGATSGDNLTGDGAGVLSSIPYEYYSKTVKETYNIILPEPGKYATGILFLDKITNTQVEEKFASIANENGLRIICWRTVPKNSSVIGEMARTQEPLMRQVFVESVETDIDEREFQRKLFALRKYSTHQLVKEGFRYYICSLSTKIIIYKGQFTPAQLWQYFDDLWDPEFRCYLALVHARFSTNTYPSWERAHPNRYLAHNGEINTLRGNINLMRAREGVMSSKYFGKKLSKLYPVVEPNMSDSGSLDNVLEFLVVVGGRTLPEAVMTMVPEAWQNDTEMHPEKKLFYQWSGCAMEPWDGPALLTFTDGRYIGAILDRNGLRPA</sequence>
<accession>A0A1Y3BTI2</accession>
<dbReference type="GO" id="GO:0016041">
    <property type="term" value="F:glutamate synthase (ferredoxin) activity"/>
    <property type="evidence" value="ECO:0007669"/>
    <property type="project" value="UniProtKB-EC"/>
</dbReference>
<dbReference type="InterPro" id="IPR050711">
    <property type="entry name" value="ET-N_metabolism_enzyme"/>
</dbReference>
<comment type="caution">
    <text evidence="17">The sequence shown here is derived from an EMBL/GenBank/DDBJ whole genome shotgun (WGS) entry which is preliminary data.</text>
</comment>
<keyword evidence="11" id="KW-0411">Iron-sulfur</keyword>
<dbReference type="Gene3D" id="3.60.20.10">
    <property type="entry name" value="Glutamine Phosphoribosylpyrophosphate, subunit 1, domain 1"/>
    <property type="match status" value="1"/>
</dbReference>
<evidence type="ECO:0000256" key="14">
    <source>
        <dbReference type="ARBA" id="ARBA00037928"/>
    </source>
</evidence>
<dbReference type="OrthoDB" id="6430151at2759"/>
<evidence type="ECO:0000256" key="8">
    <source>
        <dbReference type="ARBA" id="ARBA00022962"/>
    </source>
</evidence>
<comment type="similarity">
    <text evidence="3">Belongs to the glutamate synthase family.</text>
</comment>
<gene>
    <name evidence="17" type="ORF">BLA29_006831</name>
</gene>
<feature type="non-terminal residue" evidence="17">
    <location>
        <position position="326"/>
    </location>
</feature>
<evidence type="ECO:0000256" key="15">
    <source>
        <dbReference type="ARBA" id="ARBA00039085"/>
    </source>
</evidence>
<dbReference type="Pfam" id="PF00310">
    <property type="entry name" value="GATase_2"/>
    <property type="match status" value="1"/>
</dbReference>
<dbReference type="PROSITE" id="PS51278">
    <property type="entry name" value="GATASE_TYPE_2"/>
    <property type="match status" value="1"/>
</dbReference>
<dbReference type="SUPFAM" id="SSF56235">
    <property type="entry name" value="N-terminal nucleophile aminohydrolases (Ntn hydrolases)"/>
    <property type="match status" value="1"/>
</dbReference>
<keyword evidence="9" id="KW-0560">Oxidoreductase</keyword>
<keyword evidence="13" id="KW-0003">3Fe-4S</keyword>
<dbReference type="GO" id="GO:0051538">
    <property type="term" value="F:3 iron, 4 sulfur cluster binding"/>
    <property type="evidence" value="ECO:0007669"/>
    <property type="project" value="UniProtKB-KW"/>
</dbReference>
<evidence type="ECO:0000256" key="9">
    <source>
        <dbReference type="ARBA" id="ARBA00023002"/>
    </source>
</evidence>
<organism evidence="17 18">
    <name type="scientific">Euroglyphus maynei</name>
    <name type="common">Mayne's house dust mite</name>
    <dbReference type="NCBI Taxonomy" id="6958"/>
    <lineage>
        <taxon>Eukaryota</taxon>
        <taxon>Metazoa</taxon>
        <taxon>Ecdysozoa</taxon>
        <taxon>Arthropoda</taxon>
        <taxon>Chelicerata</taxon>
        <taxon>Arachnida</taxon>
        <taxon>Acari</taxon>
        <taxon>Acariformes</taxon>
        <taxon>Sarcoptiformes</taxon>
        <taxon>Astigmata</taxon>
        <taxon>Psoroptidia</taxon>
        <taxon>Analgoidea</taxon>
        <taxon>Pyroglyphidae</taxon>
        <taxon>Pyroglyphinae</taxon>
        <taxon>Euroglyphus</taxon>
    </lineage>
</organism>
<evidence type="ECO:0000313" key="18">
    <source>
        <dbReference type="Proteomes" id="UP000194236"/>
    </source>
</evidence>
<keyword evidence="5" id="KW-0285">Flavoprotein</keyword>
<comment type="cofactor">
    <cofactor evidence="1">
        <name>FMN</name>
        <dbReference type="ChEBI" id="CHEBI:58210"/>
    </cofactor>
</comment>
<evidence type="ECO:0000256" key="7">
    <source>
        <dbReference type="ARBA" id="ARBA00022723"/>
    </source>
</evidence>
<keyword evidence="7" id="KW-0479">Metal-binding</keyword>
<dbReference type="AlphaFoldDB" id="A0A1Y3BTI2"/>
<dbReference type="PANTHER" id="PTHR11938:SF133">
    <property type="entry name" value="GLUTAMATE SYNTHASE (NADH)"/>
    <property type="match status" value="1"/>
</dbReference>
<dbReference type="GO" id="GO:0016040">
    <property type="term" value="F:glutamate synthase (NADH) activity"/>
    <property type="evidence" value="ECO:0007669"/>
    <property type="project" value="TreeGrafter"/>
</dbReference>
<dbReference type="GO" id="GO:0019676">
    <property type="term" value="P:ammonia assimilation cycle"/>
    <property type="evidence" value="ECO:0007669"/>
    <property type="project" value="TreeGrafter"/>
</dbReference>
<evidence type="ECO:0000256" key="13">
    <source>
        <dbReference type="ARBA" id="ARBA00023291"/>
    </source>
</evidence>
<evidence type="ECO:0000256" key="10">
    <source>
        <dbReference type="ARBA" id="ARBA00023004"/>
    </source>
</evidence>
<evidence type="ECO:0000256" key="5">
    <source>
        <dbReference type="ARBA" id="ARBA00022630"/>
    </source>
</evidence>
<name>A0A1Y3BTI2_EURMA</name>
<feature type="domain" description="Glutamine amidotransferase type-2" evidence="16">
    <location>
        <begin position="1"/>
        <end position="326"/>
    </location>
</feature>
<evidence type="ECO:0000256" key="3">
    <source>
        <dbReference type="ARBA" id="ARBA00009716"/>
    </source>
</evidence>
<evidence type="ECO:0000256" key="6">
    <source>
        <dbReference type="ARBA" id="ARBA00022643"/>
    </source>
</evidence>
<keyword evidence="18" id="KW-1185">Reference proteome</keyword>
<keyword evidence="4" id="KW-0028">Amino-acid biosynthesis</keyword>
<evidence type="ECO:0000256" key="1">
    <source>
        <dbReference type="ARBA" id="ARBA00001917"/>
    </source>
</evidence>
<protein>
    <recommendedName>
        <fullName evidence="15">glutamate synthase (ferredoxin)</fullName>
        <ecNumber evidence="15">1.4.7.1</ecNumber>
    </recommendedName>
</protein>
<dbReference type="InterPro" id="IPR029055">
    <property type="entry name" value="Ntn_hydrolases_N"/>
</dbReference>
<dbReference type="Proteomes" id="UP000194236">
    <property type="component" value="Unassembled WGS sequence"/>
</dbReference>
<keyword evidence="6" id="KW-0288">FMN</keyword>
<dbReference type="GO" id="GO:0046872">
    <property type="term" value="F:metal ion binding"/>
    <property type="evidence" value="ECO:0007669"/>
    <property type="project" value="UniProtKB-KW"/>
</dbReference>
<evidence type="ECO:0000259" key="16">
    <source>
        <dbReference type="PROSITE" id="PS51278"/>
    </source>
</evidence>
<dbReference type="EMBL" id="MUJZ01004282">
    <property type="protein sequence ID" value="OTF83294.1"/>
    <property type="molecule type" value="Genomic_DNA"/>
</dbReference>
<dbReference type="InterPro" id="IPR017932">
    <property type="entry name" value="GATase_2_dom"/>
</dbReference>
<evidence type="ECO:0000256" key="4">
    <source>
        <dbReference type="ARBA" id="ARBA00022605"/>
    </source>
</evidence>
<dbReference type="GO" id="GO:0006537">
    <property type="term" value="P:glutamate biosynthetic process"/>
    <property type="evidence" value="ECO:0007669"/>
    <property type="project" value="UniProtKB-KW"/>
</dbReference>
<dbReference type="CDD" id="cd00713">
    <property type="entry name" value="GltS"/>
    <property type="match status" value="1"/>
</dbReference>
<dbReference type="EC" id="1.4.7.1" evidence="15"/>
<keyword evidence="12" id="KW-0314">Glutamate biosynthesis</keyword>
<evidence type="ECO:0000256" key="12">
    <source>
        <dbReference type="ARBA" id="ARBA00023164"/>
    </source>
</evidence>
<evidence type="ECO:0000313" key="17">
    <source>
        <dbReference type="EMBL" id="OTF83294.1"/>
    </source>
</evidence>
<evidence type="ECO:0000256" key="2">
    <source>
        <dbReference type="ARBA" id="ARBA00001927"/>
    </source>
</evidence>
<comment type="cofactor">
    <cofactor evidence="2">
        <name>[3Fe-4S] cluster</name>
        <dbReference type="ChEBI" id="CHEBI:21137"/>
    </cofactor>
</comment>
<dbReference type="PANTHER" id="PTHR11938">
    <property type="entry name" value="FAD NADPH DEHYDROGENASE/OXIDOREDUCTASE"/>
    <property type="match status" value="1"/>
</dbReference>
<proteinExistence type="inferred from homology"/>
<comment type="pathway">
    <text evidence="14">Amino-acid biosynthesis; L-glutamate biosynthesis via GLT pathway; L-glutamate from 2-oxoglutarate and L-glutamine (ferredoxin route): step 1/1.</text>
</comment>